<feature type="region of interest" description="Disordered" evidence="7">
    <location>
        <begin position="340"/>
        <end position="415"/>
    </location>
</feature>
<sequence>MTDLDPALSDLHSDVTYPSTENSTILNGRAPATKESAIDSKDPKHSHLQQTLPKLTTVGAQATLKDVTTNVKGVVNNGESLLTFHPGPVAENVKAGYVDTRADFSGLANSRATPVQVAATGQPLTAYHSFFCHLLSWKNPRATLVTFVTAILSILAFRYFNIARWVFKGLYLILGITAAAELVGRLTISHGLTSQFRPRRYYTIPRETVDAFFDELHELLNFFMLEFQRILYAENVLHTIASLTLIQAFAASLLGYWLIKVVPLWGLTLIATSAVFLAPLIYISNREIIDSQVQYITDVINEQTAQVKDIAGQHTARATETAKAYASDLSSKAQQYVGSARARSASPEAKRSTAIGTPASSASTTPSKSKITAYNSTTPQAPMYTNADFPAAPKKDFSSPVDTSAHEEEKPWIAA</sequence>
<feature type="domain" description="Reticulon" evidence="8">
    <location>
        <begin position="131"/>
        <end position="334"/>
    </location>
</feature>
<feature type="transmembrane region" description="Helical" evidence="6">
    <location>
        <begin position="166"/>
        <end position="188"/>
    </location>
</feature>
<keyword evidence="5 6" id="KW-0472">Membrane</keyword>
<reference evidence="9" key="1">
    <citation type="submission" date="2021-03" db="EMBL/GenBank/DDBJ databases">
        <title>Comparative genomics and phylogenomic investigation of the class Geoglossomycetes provide insights into ecological specialization and systematics.</title>
        <authorList>
            <person name="Melie T."/>
            <person name="Pirro S."/>
            <person name="Miller A.N."/>
            <person name="Quandt A."/>
        </authorList>
    </citation>
    <scope>NUCLEOTIDE SEQUENCE</scope>
    <source>
        <strain evidence="9">CAQ_001_2017</strain>
    </source>
</reference>
<evidence type="ECO:0000256" key="6">
    <source>
        <dbReference type="RuleBase" id="RU363132"/>
    </source>
</evidence>
<evidence type="ECO:0000256" key="5">
    <source>
        <dbReference type="ARBA" id="ARBA00023136"/>
    </source>
</evidence>
<protein>
    <recommendedName>
        <fullName evidence="6">Reticulon-like protein</fullName>
    </recommendedName>
</protein>
<keyword evidence="2 6" id="KW-0812">Transmembrane</keyword>
<feature type="compositionally biased region" description="Low complexity" evidence="7">
    <location>
        <begin position="352"/>
        <end position="373"/>
    </location>
</feature>
<accession>A0A9P8L868</accession>
<keyword evidence="4 6" id="KW-1133">Transmembrane helix</keyword>
<dbReference type="AlphaFoldDB" id="A0A9P8L868"/>
<dbReference type="InterPro" id="IPR003388">
    <property type="entry name" value="Reticulon"/>
</dbReference>
<dbReference type="Proteomes" id="UP000750711">
    <property type="component" value="Unassembled WGS sequence"/>
</dbReference>
<dbReference type="GO" id="GO:0005789">
    <property type="term" value="C:endoplasmic reticulum membrane"/>
    <property type="evidence" value="ECO:0007669"/>
    <property type="project" value="UniProtKB-SubCell"/>
</dbReference>
<dbReference type="Pfam" id="PF02453">
    <property type="entry name" value="Reticulon"/>
    <property type="match status" value="1"/>
</dbReference>
<feature type="compositionally biased region" description="Polar residues" evidence="7">
    <location>
        <begin position="16"/>
        <end position="26"/>
    </location>
</feature>
<keyword evidence="3 6" id="KW-0256">Endoplasmic reticulum</keyword>
<evidence type="ECO:0000256" key="2">
    <source>
        <dbReference type="ARBA" id="ARBA00022692"/>
    </source>
</evidence>
<comment type="caution">
    <text evidence="9">The sequence shown here is derived from an EMBL/GenBank/DDBJ whole genome shotgun (WGS) entry which is preliminary data.</text>
</comment>
<dbReference type="PROSITE" id="PS50845">
    <property type="entry name" value="RETICULON"/>
    <property type="match status" value="1"/>
</dbReference>
<name>A0A9P8L868_9PEZI</name>
<feature type="transmembrane region" description="Helical" evidence="6">
    <location>
        <begin position="142"/>
        <end position="160"/>
    </location>
</feature>
<evidence type="ECO:0000259" key="8">
    <source>
        <dbReference type="PROSITE" id="PS50845"/>
    </source>
</evidence>
<feature type="compositionally biased region" description="Basic and acidic residues" evidence="7">
    <location>
        <begin position="36"/>
        <end position="45"/>
    </location>
</feature>
<feature type="transmembrane region" description="Helical" evidence="6">
    <location>
        <begin position="264"/>
        <end position="283"/>
    </location>
</feature>
<organism evidence="9 10">
    <name type="scientific">Trichoglossum hirsutum</name>
    <dbReference type="NCBI Taxonomy" id="265104"/>
    <lineage>
        <taxon>Eukaryota</taxon>
        <taxon>Fungi</taxon>
        <taxon>Dikarya</taxon>
        <taxon>Ascomycota</taxon>
        <taxon>Pezizomycotina</taxon>
        <taxon>Geoglossomycetes</taxon>
        <taxon>Geoglossales</taxon>
        <taxon>Geoglossaceae</taxon>
        <taxon>Trichoglossum</taxon>
    </lineage>
</organism>
<evidence type="ECO:0000313" key="10">
    <source>
        <dbReference type="Proteomes" id="UP000750711"/>
    </source>
</evidence>
<evidence type="ECO:0000256" key="1">
    <source>
        <dbReference type="ARBA" id="ARBA00004477"/>
    </source>
</evidence>
<evidence type="ECO:0000256" key="7">
    <source>
        <dbReference type="SAM" id="MobiDB-lite"/>
    </source>
</evidence>
<gene>
    <name evidence="9" type="ORF">GP486_005999</name>
</gene>
<feature type="transmembrane region" description="Helical" evidence="6">
    <location>
        <begin position="236"/>
        <end position="258"/>
    </location>
</feature>
<evidence type="ECO:0000256" key="3">
    <source>
        <dbReference type="ARBA" id="ARBA00022824"/>
    </source>
</evidence>
<feature type="compositionally biased region" description="Basic and acidic residues" evidence="7">
    <location>
        <begin position="404"/>
        <end position="415"/>
    </location>
</feature>
<dbReference type="EMBL" id="JAGHQM010001241">
    <property type="protein sequence ID" value="KAH0556060.1"/>
    <property type="molecule type" value="Genomic_DNA"/>
</dbReference>
<evidence type="ECO:0000256" key="4">
    <source>
        <dbReference type="ARBA" id="ARBA00022989"/>
    </source>
</evidence>
<feature type="region of interest" description="Disordered" evidence="7">
    <location>
        <begin position="1"/>
        <end position="48"/>
    </location>
</feature>
<comment type="subcellular location">
    <subcellularLocation>
        <location evidence="1 6">Endoplasmic reticulum membrane</location>
        <topology evidence="1 6">Multi-pass membrane protein</topology>
    </subcellularLocation>
</comment>
<keyword evidence="10" id="KW-1185">Reference proteome</keyword>
<proteinExistence type="predicted"/>
<evidence type="ECO:0000313" key="9">
    <source>
        <dbReference type="EMBL" id="KAH0556060.1"/>
    </source>
</evidence>